<evidence type="ECO:0000313" key="1">
    <source>
        <dbReference type="EMBL" id="CAF0692472.1"/>
    </source>
</evidence>
<sequence length="97" mass="10963">MQSRSIPVVDPNQLTDDIVRALREKIVSLCARLYGKRSTGNGGRRRSEAFMRKIFNFHIRDTFDADTGRGFSSPRPIRRSTGRLEQSFGAGCGLVFR</sequence>
<evidence type="ECO:0000313" key="2">
    <source>
        <dbReference type="Proteomes" id="UP000663859"/>
    </source>
</evidence>
<accession>A0A8J2BI62</accession>
<gene>
    <name evidence="1" type="ORF">MPNT_120029</name>
</gene>
<comment type="caution">
    <text evidence="1">The sequence shown here is derived from an EMBL/GenBank/DDBJ whole genome shotgun (WGS) entry which is preliminary data.</text>
</comment>
<protein>
    <recommendedName>
        <fullName evidence="3">Transposase</fullName>
    </recommendedName>
</protein>
<reference evidence="1" key="1">
    <citation type="submission" date="2021-02" db="EMBL/GenBank/DDBJ databases">
        <authorList>
            <person name="Cremers G."/>
            <person name="Picone N."/>
        </authorList>
    </citation>
    <scope>NUCLEOTIDE SEQUENCE</scope>
    <source>
        <strain evidence="1">PQ17</strain>
    </source>
</reference>
<proteinExistence type="predicted"/>
<name>A0A8J2BI62_9BACT</name>
<organism evidence="1 2">
    <name type="scientific">Candidatus Methylacidithermus pantelleriae</name>
    <dbReference type="NCBI Taxonomy" id="2744239"/>
    <lineage>
        <taxon>Bacteria</taxon>
        <taxon>Pseudomonadati</taxon>
        <taxon>Verrucomicrobiota</taxon>
        <taxon>Methylacidiphilae</taxon>
        <taxon>Methylacidiphilales</taxon>
        <taxon>Methylacidiphilaceae</taxon>
        <taxon>Candidatus Methylacidithermus</taxon>
    </lineage>
</organism>
<keyword evidence="2" id="KW-1185">Reference proteome</keyword>
<dbReference type="AlphaFoldDB" id="A0A8J2BI62"/>
<dbReference type="Proteomes" id="UP000663859">
    <property type="component" value="Unassembled WGS sequence"/>
</dbReference>
<evidence type="ECO:0008006" key="3">
    <source>
        <dbReference type="Google" id="ProtNLM"/>
    </source>
</evidence>
<dbReference type="EMBL" id="CAJNOB010000004">
    <property type="protein sequence ID" value="CAF0692472.1"/>
    <property type="molecule type" value="Genomic_DNA"/>
</dbReference>